<dbReference type="EMBL" id="PXYX01000007">
    <property type="protein sequence ID" value="PSR28228.1"/>
    <property type="molecule type" value="Genomic_DNA"/>
</dbReference>
<comment type="caution">
    <text evidence="6">The sequence shown here is derived from an EMBL/GenBank/DDBJ whole genome shotgun (WGS) entry which is preliminary data.</text>
</comment>
<dbReference type="GO" id="GO:0055085">
    <property type="term" value="P:transmembrane transport"/>
    <property type="evidence" value="ECO:0007669"/>
    <property type="project" value="UniProtKB-ARBA"/>
</dbReference>
<dbReference type="RefSeq" id="WP_076007371.1">
    <property type="nucleotide sequence ID" value="NZ_MDZD01000018.1"/>
</dbReference>
<feature type="domain" description="ABC transporter" evidence="5">
    <location>
        <begin position="15"/>
        <end position="265"/>
    </location>
</feature>
<dbReference type="CDD" id="cd03257">
    <property type="entry name" value="ABC_NikE_OppD_transporters"/>
    <property type="match status" value="1"/>
</dbReference>
<dbReference type="PROSITE" id="PS00211">
    <property type="entry name" value="ABC_TRANSPORTER_1"/>
    <property type="match status" value="1"/>
</dbReference>
<dbReference type="Proteomes" id="UP000242705">
    <property type="component" value="Unassembled WGS sequence"/>
</dbReference>
<dbReference type="InterPro" id="IPR003439">
    <property type="entry name" value="ABC_transporter-like_ATP-bd"/>
</dbReference>
<evidence type="ECO:0000256" key="1">
    <source>
        <dbReference type="ARBA" id="ARBA00005417"/>
    </source>
</evidence>
<evidence type="ECO:0000256" key="2">
    <source>
        <dbReference type="ARBA" id="ARBA00022448"/>
    </source>
</evidence>
<dbReference type="InterPro" id="IPR003593">
    <property type="entry name" value="AAA+_ATPase"/>
</dbReference>
<dbReference type="PANTHER" id="PTHR43776">
    <property type="entry name" value="TRANSPORT ATP-BINDING PROTEIN"/>
    <property type="match status" value="1"/>
</dbReference>
<dbReference type="GO" id="GO:0016887">
    <property type="term" value="F:ATP hydrolysis activity"/>
    <property type="evidence" value="ECO:0007669"/>
    <property type="project" value="InterPro"/>
</dbReference>
<dbReference type="InterPro" id="IPR017871">
    <property type="entry name" value="ABC_transporter-like_CS"/>
</dbReference>
<dbReference type="InterPro" id="IPR013563">
    <property type="entry name" value="Oligopep_ABC_C"/>
</dbReference>
<organism evidence="6 7">
    <name type="scientific">Sulfobacillus thermosulfidooxidans</name>
    <dbReference type="NCBI Taxonomy" id="28034"/>
    <lineage>
        <taxon>Bacteria</taxon>
        <taxon>Bacillati</taxon>
        <taxon>Bacillota</taxon>
        <taxon>Clostridia</taxon>
        <taxon>Eubacteriales</taxon>
        <taxon>Clostridiales Family XVII. Incertae Sedis</taxon>
        <taxon>Sulfobacillus</taxon>
    </lineage>
</organism>
<evidence type="ECO:0000313" key="7">
    <source>
        <dbReference type="Proteomes" id="UP000242705"/>
    </source>
</evidence>
<dbReference type="NCBIfam" id="NF008453">
    <property type="entry name" value="PRK11308.1"/>
    <property type="match status" value="1"/>
</dbReference>
<dbReference type="SUPFAM" id="SSF52540">
    <property type="entry name" value="P-loop containing nucleoside triphosphate hydrolases"/>
    <property type="match status" value="1"/>
</dbReference>
<dbReference type="InterPro" id="IPR027417">
    <property type="entry name" value="P-loop_NTPase"/>
</dbReference>
<dbReference type="Pfam" id="PF08352">
    <property type="entry name" value="oligo_HPY"/>
    <property type="match status" value="1"/>
</dbReference>
<dbReference type="GO" id="GO:0015833">
    <property type="term" value="P:peptide transport"/>
    <property type="evidence" value="ECO:0007669"/>
    <property type="project" value="InterPro"/>
</dbReference>
<accession>A0A1R0IPS2</accession>
<dbReference type="NCBIfam" id="TIGR01727">
    <property type="entry name" value="oligo_HPY"/>
    <property type="match status" value="1"/>
</dbReference>
<evidence type="ECO:0000313" key="6">
    <source>
        <dbReference type="EMBL" id="PSR28228.1"/>
    </source>
</evidence>
<dbReference type="Gene3D" id="3.40.50.300">
    <property type="entry name" value="P-loop containing nucleotide triphosphate hydrolases"/>
    <property type="match status" value="1"/>
</dbReference>
<evidence type="ECO:0000259" key="5">
    <source>
        <dbReference type="PROSITE" id="PS50893"/>
    </source>
</evidence>
<gene>
    <name evidence="6" type="ORF">C7B47_05870</name>
</gene>
<keyword evidence="4 6" id="KW-0067">ATP-binding</keyword>
<proteinExistence type="inferred from homology"/>
<sequence length="330" mass="37073">MSAVLQDQKANDILMEVRDLTKYFPITGGLFSRVVGQVKAVDGVSFDLRRGETLGLVGESGCGKTTTGRAVLRLIEPTSGTIKFEGRDITRLGKKEMRALRKEMQIIFQDPFGSLNPRMSVGEIIEEPLVIHHMGNRKEREERVRKLLEVVGLASYHTRRYPHEFSGGQRQRIGIARALALNPKLIVADEPVSALDVSIQSQILNLLEDLQKEFGLTYLFIAHGLNVIRHISDRVGVMYLGAMVEIATSEEIYHKPLHPYTEALFSAIPIPNPDIKRERIILQGDVPSPVNPPSGCRFHTRCPIAQEKCKVDRPILKESAPDHWVACHYR</sequence>
<dbReference type="PROSITE" id="PS50893">
    <property type="entry name" value="ABC_TRANSPORTER_2"/>
    <property type="match status" value="1"/>
</dbReference>
<dbReference type="SMART" id="SM00382">
    <property type="entry name" value="AAA"/>
    <property type="match status" value="1"/>
</dbReference>
<evidence type="ECO:0000256" key="3">
    <source>
        <dbReference type="ARBA" id="ARBA00022741"/>
    </source>
</evidence>
<comment type="similarity">
    <text evidence="1">Belongs to the ABC transporter superfamily.</text>
</comment>
<keyword evidence="2" id="KW-0813">Transport</keyword>
<dbReference type="GO" id="GO:0005524">
    <property type="term" value="F:ATP binding"/>
    <property type="evidence" value="ECO:0007669"/>
    <property type="project" value="UniProtKB-KW"/>
</dbReference>
<name>A0A1R0IPS2_SULTH</name>
<dbReference type="PANTHER" id="PTHR43776:SF7">
    <property type="entry name" value="D,D-DIPEPTIDE TRANSPORT ATP-BINDING PROTEIN DDPF-RELATED"/>
    <property type="match status" value="1"/>
</dbReference>
<dbReference type="InterPro" id="IPR050319">
    <property type="entry name" value="ABC_transp_ATP-bind"/>
</dbReference>
<evidence type="ECO:0000256" key="4">
    <source>
        <dbReference type="ARBA" id="ARBA00022840"/>
    </source>
</evidence>
<keyword evidence="3" id="KW-0547">Nucleotide-binding</keyword>
<protein>
    <submittedName>
        <fullName evidence="6">Dipeptide ABC transporter ATP-binding protein</fullName>
    </submittedName>
</protein>
<reference evidence="6 7" key="1">
    <citation type="journal article" date="2014" name="BMC Genomics">
        <title>Comparison of environmental and isolate Sulfobacillus genomes reveals diverse carbon, sulfur, nitrogen, and hydrogen metabolisms.</title>
        <authorList>
            <person name="Justice N.B."/>
            <person name="Norman A."/>
            <person name="Brown C.T."/>
            <person name="Singh A."/>
            <person name="Thomas B.C."/>
            <person name="Banfield J.F."/>
        </authorList>
    </citation>
    <scope>NUCLEOTIDE SEQUENCE [LARGE SCALE GENOMIC DNA]</scope>
    <source>
        <strain evidence="6">AMDSBA5</strain>
    </source>
</reference>
<dbReference type="AlphaFoldDB" id="A0A1R0IPS2"/>
<dbReference type="FunFam" id="3.40.50.300:FF:000016">
    <property type="entry name" value="Oligopeptide ABC transporter ATP-binding component"/>
    <property type="match status" value="1"/>
</dbReference>
<dbReference type="Pfam" id="PF00005">
    <property type="entry name" value="ABC_tran"/>
    <property type="match status" value="1"/>
</dbReference>